<feature type="transmembrane region" description="Helical" evidence="2">
    <location>
        <begin position="30"/>
        <end position="48"/>
    </location>
</feature>
<dbReference type="RefSeq" id="WP_023945973.1">
    <property type="nucleotide sequence ID" value="NZ_BASD01000001.1"/>
</dbReference>
<keyword evidence="2" id="KW-1133">Transmembrane helix</keyword>
<proteinExistence type="predicted"/>
<keyword evidence="2" id="KW-0812">Transmembrane</keyword>
<evidence type="ECO:0000256" key="2">
    <source>
        <dbReference type="SAM" id="Phobius"/>
    </source>
</evidence>
<dbReference type="AlphaFoldDB" id="T1DUP9"/>
<keyword evidence="4" id="KW-1185">Reference proteome</keyword>
<evidence type="ECO:0000313" key="4">
    <source>
        <dbReference type="Proteomes" id="UP000018143"/>
    </source>
</evidence>
<accession>T1DUP9</accession>
<dbReference type="OrthoDB" id="5365701at2"/>
<evidence type="ECO:0000313" key="3">
    <source>
        <dbReference type="EMBL" id="GAD17837.1"/>
    </source>
</evidence>
<dbReference type="Proteomes" id="UP000018143">
    <property type="component" value="Unassembled WGS sequence"/>
</dbReference>
<reference evidence="3 4" key="1">
    <citation type="journal article" date="2013" name="Genome Announc.">
        <title>Draft Genome Sequence of Helicobacter fennelliae Strain MRY12-0050, Isolated from a Bacteremia Patient.</title>
        <authorList>
            <person name="Rimbara E."/>
            <person name="Matsui M."/>
            <person name="Mori S."/>
            <person name="Suzuki S."/>
            <person name="Suzuki M."/>
            <person name="Kim H."/>
            <person name="Sekizuka T."/>
            <person name="Kuroda M."/>
            <person name="Shibayama K."/>
        </authorList>
    </citation>
    <scope>NUCLEOTIDE SEQUENCE [LARGE SCALE GENOMIC DNA]</scope>
    <source>
        <strain evidence="3 4">MRY12-0050</strain>
    </source>
</reference>
<comment type="caution">
    <text evidence="3">The sequence shown here is derived from an EMBL/GenBank/DDBJ whole genome shotgun (WGS) entry which is preliminary data.</text>
</comment>
<feature type="region of interest" description="Disordered" evidence="1">
    <location>
        <begin position="87"/>
        <end position="110"/>
    </location>
</feature>
<evidence type="ECO:0000256" key="1">
    <source>
        <dbReference type="SAM" id="MobiDB-lite"/>
    </source>
</evidence>
<name>T1DUP9_9HELI</name>
<dbReference type="EMBL" id="BASD01000001">
    <property type="protein sequence ID" value="GAD17837.1"/>
    <property type="molecule type" value="Genomic_DNA"/>
</dbReference>
<organism evidence="3 4">
    <name type="scientific">Helicobacter fennelliae MRY12-0050</name>
    <dbReference type="NCBI Taxonomy" id="1325130"/>
    <lineage>
        <taxon>Bacteria</taxon>
        <taxon>Pseudomonadati</taxon>
        <taxon>Campylobacterota</taxon>
        <taxon>Epsilonproteobacteria</taxon>
        <taxon>Campylobacterales</taxon>
        <taxon>Helicobacteraceae</taxon>
        <taxon>Helicobacter</taxon>
    </lineage>
</organism>
<protein>
    <submittedName>
        <fullName evidence="3">Uncharacterized protein</fullName>
    </submittedName>
</protein>
<keyword evidence="2" id="KW-0472">Membrane</keyword>
<sequence>MESLKAILSDVTNAIKTRNFKNLNPHSKRILILSIIVIVLFFLSLWLMRDSSSQTQINKEISQSYEETQKENTGEYVPPKIDISKNNEQKQETKENSNVATPPQPINPFVAQDKDKEQFSNIPDLSGQNLSQQEQEEVINQIAKTQKPSDMIAFLKEAQSKFDFLKTQKRFKYDLKNYQIGDIFLWWEIEEITPVYIRFKDEDYSYNLRFLED</sequence>
<dbReference type="STRING" id="1325130.HFN_0652"/>
<gene>
    <name evidence="3" type="ORF">HFN_0652</name>
</gene>